<dbReference type="PATRIC" id="fig|1420583.3.peg.92"/>
<keyword evidence="12" id="KW-1185">Reference proteome</keyword>
<evidence type="ECO:0000256" key="4">
    <source>
        <dbReference type="ARBA" id="ARBA00011738"/>
    </source>
</evidence>
<keyword evidence="9" id="KW-0368">Histidine biosynthesis</keyword>
<evidence type="ECO:0000259" key="10">
    <source>
        <dbReference type="Pfam" id="PF00155"/>
    </source>
</evidence>
<evidence type="ECO:0000256" key="1">
    <source>
        <dbReference type="ARBA" id="ARBA00001933"/>
    </source>
</evidence>
<keyword evidence="9" id="KW-0028">Amino-acid biosynthesis</keyword>
<keyword evidence="7 9" id="KW-0663">Pyridoxal phosphate</keyword>
<comment type="cofactor">
    <cofactor evidence="1 9">
        <name>pyridoxal 5'-phosphate</name>
        <dbReference type="ChEBI" id="CHEBI:597326"/>
    </cofactor>
</comment>
<dbReference type="PANTHER" id="PTHR43643">
    <property type="entry name" value="HISTIDINOL-PHOSPHATE AMINOTRANSFERASE 2"/>
    <property type="match status" value="1"/>
</dbReference>
<dbReference type="InterPro" id="IPR005861">
    <property type="entry name" value="HisP_aminotrans"/>
</dbReference>
<feature type="modified residue" description="N6-(pyridoxal phosphate)lysine" evidence="9">
    <location>
        <position position="228"/>
    </location>
</feature>
<reference evidence="11 12" key="1">
    <citation type="journal article" date="2015" name="G3 (Bethesda)">
        <title>Insights into Ongoing Evolution of the Hexachlorocyclohexane Catabolic Pathway from Comparative Genomics of Ten Sphingomonadaceae Strains.</title>
        <authorList>
            <person name="Pearce S.L."/>
            <person name="Oakeshott J.G."/>
            <person name="Pandey G."/>
        </authorList>
    </citation>
    <scope>NUCLEOTIDE SEQUENCE [LARGE SCALE GENOMIC DNA]</scope>
    <source>
        <strain evidence="11 12">LL01</strain>
    </source>
</reference>
<evidence type="ECO:0000256" key="2">
    <source>
        <dbReference type="ARBA" id="ARBA00005011"/>
    </source>
</evidence>
<sequence length="373" mass="39585">MTDTLANPAAKPAPKDWILGISAYVPGKSATDDGRPLIKLSANENPLGTGAAARAALVAATADLATYPDPGATSLREAIGAVHGLDPERIIYGTGSDELLHIAASAYAGPGDEILYVRYGFAVYDIAARRVGATPVIAPDKDYATDVDALLAAVTDKTRVVFLANPNNPTGTMTSREEIARLHAGLRPDILFVLDQAYAEYLDAEEDDGGLELARTASNIFVTRTFSKIHGLAAERIGWGYASADVIDILHRIRAPFNVTTAGQAAAVAAINDAEWVAFSRTHTARWREWLAGEVAALSNHGLRVVPSKTNFLLILFDGKLTAEAAMKGLWDEGYATRWLPGQGLPNGLRITIGTKAQTRAVAAKLRAMAEAA</sequence>
<dbReference type="GO" id="GO:0000105">
    <property type="term" value="P:L-histidine biosynthetic process"/>
    <property type="evidence" value="ECO:0007669"/>
    <property type="project" value="UniProtKB-UniRule"/>
</dbReference>
<keyword evidence="5 9" id="KW-0032">Aminotransferase</keyword>
<dbReference type="Gene3D" id="3.90.1150.10">
    <property type="entry name" value="Aspartate Aminotransferase, domain 1"/>
    <property type="match status" value="1"/>
</dbReference>
<dbReference type="UniPathway" id="UPA00031">
    <property type="reaction ID" value="UER00012"/>
</dbReference>
<dbReference type="HAMAP" id="MF_01023">
    <property type="entry name" value="HisC_aminotrans_2"/>
    <property type="match status" value="1"/>
</dbReference>
<dbReference type="EMBL" id="JACT01000001">
    <property type="protein sequence ID" value="KMS56790.1"/>
    <property type="molecule type" value="Genomic_DNA"/>
</dbReference>
<evidence type="ECO:0000313" key="12">
    <source>
        <dbReference type="Proteomes" id="UP000052232"/>
    </source>
</evidence>
<protein>
    <recommendedName>
        <fullName evidence="9">Histidinol-phosphate aminotransferase</fullName>
        <ecNumber evidence="9">2.6.1.9</ecNumber>
    </recommendedName>
    <alternativeName>
        <fullName evidence="9">Imidazole acetol-phosphate transaminase</fullName>
    </alternativeName>
</protein>
<dbReference type="Gene3D" id="3.40.640.10">
    <property type="entry name" value="Type I PLP-dependent aspartate aminotransferase-like (Major domain)"/>
    <property type="match status" value="1"/>
</dbReference>
<dbReference type="InterPro" id="IPR050106">
    <property type="entry name" value="HistidinolP_aminotransfase"/>
</dbReference>
<dbReference type="CDD" id="cd00609">
    <property type="entry name" value="AAT_like"/>
    <property type="match status" value="1"/>
</dbReference>
<comment type="similarity">
    <text evidence="3 9">Belongs to the class-II pyridoxal-phosphate-dependent aminotransferase family. Histidinol-phosphate aminotransferase subfamily.</text>
</comment>
<dbReference type="AlphaFoldDB" id="A0A0J8AQU8"/>
<evidence type="ECO:0000256" key="3">
    <source>
        <dbReference type="ARBA" id="ARBA00007970"/>
    </source>
</evidence>
<name>A0A0J8AQU8_9SPHN</name>
<comment type="pathway">
    <text evidence="2 9">Amino-acid biosynthesis; L-histidine biosynthesis; L-histidine from 5-phospho-alpha-D-ribose 1-diphosphate: step 7/9.</text>
</comment>
<dbReference type="PANTHER" id="PTHR43643:SF3">
    <property type="entry name" value="HISTIDINOL-PHOSPHATE AMINOTRANSFERASE"/>
    <property type="match status" value="1"/>
</dbReference>
<evidence type="ECO:0000256" key="7">
    <source>
        <dbReference type="ARBA" id="ARBA00022898"/>
    </source>
</evidence>
<evidence type="ECO:0000256" key="6">
    <source>
        <dbReference type="ARBA" id="ARBA00022679"/>
    </source>
</evidence>
<evidence type="ECO:0000313" key="11">
    <source>
        <dbReference type="EMBL" id="KMS56790.1"/>
    </source>
</evidence>
<comment type="caution">
    <text evidence="11">The sequence shown here is derived from an EMBL/GenBank/DDBJ whole genome shotgun (WGS) entry which is preliminary data.</text>
</comment>
<dbReference type="InterPro" id="IPR015422">
    <property type="entry name" value="PyrdxlP-dep_Trfase_small"/>
</dbReference>
<evidence type="ECO:0000256" key="5">
    <source>
        <dbReference type="ARBA" id="ARBA00022576"/>
    </source>
</evidence>
<dbReference type="GO" id="GO:0004400">
    <property type="term" value="F:histidinol-phosphate transaminase activity"/>
    <property type="evidence" value="ECO:0007669"/>
    <property type="project" value="UniProtKB-UniRule"/>
</dbReference>
<dbReference type="InterPro" id="IPR015424">
    <property type="entry name" value="PyrdxlP-dep_Trfase"/>
</dbReference>
<feature type="domain" description="Aminotransferase class I/classII large" evidence="10">
    <location>
        <begin position="36"/>
        <end position="365"/>
    </location>
</feature>
<dbReference type="EC" id="2.6.1.9" evidence="9"/>
<comment type="catalytic activity">
    <reaction evidence="8 9">
        <text>L-histidinol phosphate + 2-oxoglutarate = 3-(imidazol-4-yl)-2-oxopropyl phosphate + L-glutamate</text>
        <dbReference type="Rhea" id="RHEA:23744"/>
        <dbReference type="ChEBI" id="CHEBI:16810"/>
        <dbReference type="ChEBI" id="CHEBI:29985"/>
        <dbReference type="ChEBI" id="CHEBI:57766"/>
        <dbReference type="ChEBI" id="CHEBI:57980"/>
        <dbReference type="EC" id="2.6.1.9"/>
    </reaction>
</comment>
<dbReference type="Proteomes" id="UP000052232">
    <property type="component" value="Unassembled WGS sequence"/>
</dbReference>
<dbReference type="Pfam" id="PF00155">
    <property type="entry name" value="Aminotran_1_2"/>
    <property type="match status" value="1"/>
</dbReference>
<dbReference type="InterPro" id="IPR004839">
    <property type="entry name" value="Aminotransferase_I/II_large"/>
</dbReference>
<proteinExistence type="inferred from homology"/>
<accession>A0A0J8AQU8</accession>
<dbReference type="RefSeq" id="WP_066599171.1">
    <property type="nucleotide sequence ID" value="NZ_KQ130434.1"/>
</dbReference>
<comment type="subunit">
    <text evidence="4 9">Homodimer.</text>
</comment>
<organism evidence="11 12">
    <name type="scientific">Sphingobium cupriresistens LL01</name>
    <dbReference type="NCBI Taxonomy" id="1420583"/>
    <lineage>
        <taxon>Bacteria</taxon>
        <taxon>Pseudomonadati</taxon>
        <taxon>Pseudomonadota</taxon>
        <taxon>Alphaproteobacteria</taxon>
        <taxon>Sphingomonadales</taxon>
        <taxon>Sphingomonadaceae</taxon>
        <taxon>Sphingobium</taxon>
    </lineage>
</organism>
<dbReference type="SUPFAM" id="SSF53383">
    <property type="entry name" value="PLP-dependent transferases"/>
    <property type="match status" value="1"/>
</dbReference>
<dbReference type="InterPro" id="IPR015421">
    <property type="entry name" value="PyrdxlP-dep_Trfase_major"/>
</dbReference>
<evidence type="ECO:0000256" key="8">
    <source>
        <dbReference type="ARBA" id="ARBA00047481"/>
    </source>
</evidence>
<gene>
    <name evidence="9" type="primary">hisC</name>
    <name evidence="11" type="ORF">V473_00500</name>
</gene>
<keyword evidence="6 9" id="KW-0808">Transferase</keyword>
<dbReference type="GO" id="GO:0030170">
    <property type="term" value="F:pyridoxal phosphate binding"/>
    <property type="evidence" value="ECO:0007669"/>
    <property type="project" value="InterPro"/>
</dbReference>
<evidence type="ECO:0000256" key="9">
    <source>
        <dbReference type="HAMAP-Rule" id="MF_01023"/>
    </source>
</evidence>
<dbReference type="STRING" id="1420583.V473_00500"/>